<dbReference type="Proteomes" id="UP000536685">
    <property type="component" value="Unassembled WGS sequence"/>
</dbReference>
<evidence type="ECO:0000256" key="2">
    <source>
        <dbReference type="ARBA" id="ARBA00022649"/>
    </source>
</evidence>
<gene>
    <name evidence="3" type="ORF">HD599_000729</name>
</gene>
<dbReference type="AlphaFoldDB" id="A0A841AL29"/>
<dbReference type="SUPFAM" id="SSF143011">
    <property type="entry name" value="RelE-like"/>
    <property type="match status" value="1"/>
</dbReference>
<comment type="similarity">
    <text evidence="1">Belongs to the RelE toxin family.</text>
</comment>
<dbReference type="RefSeq" id="WP_184233725.1">
    <property type="nucleotide sequence ID" value="NZ_JACHMJ010000001.1"/>
</dbReference>
<dbReference type="PANTHER" id="PTHR35601">
    <property type="entry name" value="TOXIN RELE"/>
    <property type="match status" value="1"/>
</dbReference>
<dbReference type="Gene3D" id="3.30.2310.20">
    <property type="entry name" value="RelE-like"/>
    <property type="match status" value="1"/>
</dbReference>
<dbReference type="Pfam" id="PF05016">
    <property type="entry name" value="ParE_toxin"/>
    <property type="match status" value="1"/>
</dbReference>
<evidence type="ECO:0000313" key="3">
    <source>
        <dbReference type="EMBL" id="MBB5842406.1"/>
    </source>
</evidence>
<dbReference type="InterPro" id="IPR035093">
    <property type="entry name" value="RelE/ParE_toxin_dom_sf"/>
</dbReference>
<keyword evidence="4" id="KW-1185">Reference proteome</keyword>
<organism evidence="3 4">
    <name type="scientific">Conyzicola lurida</name>
    <dbReference type="NCBI Taxonomy" id="1172621"/>
    <lineage>
        <taxon>Bacteria</taxon>
        <taxon>Bacillati</taxon>
        <taxon>Actinomycetota</taxon>
        <taxon>Actinomycetes</taxon>
        <taxon>Micrococcales</taxon>
        <taxon>Microbacteriaceae</taxon>
        <taxon>Conyzicola</taxon>
    </lineage>
</organism>
<name>A0A841AL29_9MICO</name>
<sequence>MTYEVRLSRAASRALSEILPEKVATAAWQFITGALAENPRRVGKQLAAPLFPLYSARRGEYRVIYRIVDDVLVIEIVAIAHRRDVYRTG</sequence>
<dbReference type="EMBL" id="JACHMJ010000001">
    <property type="protein sequence ID" value="MBB5842406.1"/>
    <property type="molecule type" value="Genomic_DNA"/>
</dbReference>
<accession>A0A841AL29</accession>
<dbReference type="InterPro" id="IPR007712">
    <property type="entry name" value="RelE/ParE_toxin"/>
</dbReference>
<proteinExistence type="inferred from homology"/>
<reference evidence="3 4" key="1">
    <citation type="submission" date="2020-08" db="EMBL/GenBank/DDBJ databases">
        <title>Sequencing the genomes of 1000 actinobacteria strains.</title>
        <authorList>
            <person name="Klenk H.-P."/>
        </authorList>
    </citation>
    <scope>NUCLEOTIDE SEQUENCE [LARGE SCALE GENOMIC DNA]</scope>
    <source>
        <strain evidence="3 4">DSM 105784</strain>
    </source>
</reference>
<comment type="caution">
    <text evidence="3">The sequence shown here is derived from an EMBL/GenBank/DDBJ whole genome shotgun (WGS) entry which is preliminary data.</text>
</comment>
<evidence type="ECO:0000313" key="4">
    <source>
        <dbReference type="Proteomes" id="UP000536685"/>
    </source>
</evidence>
<protein>
    <submittedName>
        <fullName evidence="3">mRNA interferase RelE/StbE</fullName>
    </submittedName>
</protein>
<evidence type="ECO:0000256" key="1">
    <source>
        <dbReference type="ARBA" id="ARBA00006226"/>
    </source>
</evidence>
<dbReference type="PANTHER" id="PTHR35601:SF1">
    <property type="entry name" value="TOXIN RELE"/>
    <property type="match status" value="1"/>
</dbReference>
<keyword evidence="2" id="KW-1277">Toxin-antitoxin system</keyword>